<dbReference type="InterPro" id="IPR051313">
    <property type="entry name" value="Bact_iron-sidero_bind"/>
</dbReference>
<dbReference type="RefSeq" id="WP_184705399.1">
    <property type="nucleotide sequence ID" value="NZ_JACHKZ010000003.1"/>
</dbReference>
<dbReference type="PANTHER" id="PTHR30532">
    <property type="entry name" value="IRON III DICITRATE-BINDING PERIPLASMIC PROTEIN"/>
    <property type="match status" value="1"/>
</dbReference>
<gene>
    <name evidence="7" type="ORF">HNP33_000734</name>
</gene>
<comment type="similarity">
    <text evidence="2">Belongs to the bacterial solute-binding protein 8 family.</text>
</comment>
<evidence type="ECO:0000256" key="2">
    <source>
        <dbReference type="ARBA" id="ARBA00008814"/>
    </source>
</evidence>
<reference evidence="7 8" key="1">
    <citation type="submission" date="2020-08" db="EMBL/GenBank/DDBJ databases">
        <title>Functional genomics of gut bacteria from endangered species of beetles.</title>
        <authorList>
            <person name="Carlos-Shanley C."/>
        </authorList>
    </citation>
    <scope>NUCLEOTIDE SEQUENCE [LARGE SCALE GENOMIC DNA]</scope>
    <source>
        <strain evidence="7 8">S00124</strain>
    </source>
</reference>
<accession>A0ABR6RC20</accession>
<evidence type="ECO:0000256" key="3">
    <source>
        <dbReference type="ARBA" id="ARBA00022448"/>
    </source>
</evidence>
<evidence type="ECO:0000259" key="6">
    <source>
        <dbReference type="PROSITE" id="PS50983"/>
    </source>
</evidence>
<dbReference type="Gene3D" id="3.40.50.1980">
    <property type="entry name" value="Nitrogenase molybdenum iron protein domain"/>
    <property type="match status" value="2"/>
</dbReference>
<evidence type="ECO:0000256" key="1">
    <source>
        <dbReference type="ARBA" id="ARBA00004196"/>
    </source>
</evidence>
<keyword evidence="8" id="KW-1185">Reference proteome</keyword>
<keyword evidence="4" id="KW-0406">Ion transport</keyword>
<dbReference type="PROSITE" id="PS50983">
    <property type="entry name" value="FE_B12_PBP"/>
    <property type="match status" value="1"/>
</dbReference>
<evidence type="ECO:0000256" key="5">
    <source>
        <dbReference type="ARBA" id="ARBA00022729"/>
    </source>
</evidence>
<feature type="domain" description="Fe/B12 periplasmic-binding" evidence="6">
    <location>
        <begin position="61"/>
        <end position="323"/>
    </location>
</feature>
<dbReference type="InterPro" id="IPR002491">
    <property type="entry name" value="ABC_transptr_periplasmic_BD"/>
</dbReference>
<proteinExistence type="inferred from homology"/>
<keyword evidence="4" id="KW-0410">Iron transport</keyword>
<organism evidence="7 8">
    <name type="scientific">Comamonas odontotermitis</name>
    <dbReference type="NCBI Taxonomy" id="379895"/>
    <lineage>
        <taxon>Bacteria</taxon>
        <taxon>Pseudomonadati</taxon>
        <taxon>Pseudomonadota</taxon>
        <taxon>Betaproteobacteria</taxon>
        <taxon>Burkholderiales</taxon>
        <taxon>Comamonadaceae</taxon>
        <taxon>Comamonas</taxon>
    </lineage>
</organism>
<dbReference type="CDD" id="cd01140">
    <property type="entry name" value="FatB"/>
    <property type="match status" value="1"/>
</dbReference>
<sequence length="323" mass="34208">MSRFALSSSGASTFSVNRRQSLLQLGTLVTLPWAAGSALAQQSFTVQQSNGAVQVPVKPKTILVFDLAALDCLRALGAQVKGVPDVVKFPEVLEQYASKDFTRIGSLFEPNYEVVKGLKPDVIVAGGRSAAKVAELSKIAPTLDLTVNNAKPVESAFKHLKILGQMVGAEAKADELIAAMQADIDKLKGLTAGKGTGLMVMTNGGKLSAYGPGSRFGMLHDVYGIAPANKDIQVAGHGQAISFEFILKTNPDWLFVLDRDAAIGREGASASKLLDNPLVNATKAARKKQIVYLNSANWYLLGNASPGSLHDDVTQLINAFSQA</sequence>
<comment type="subcellular location">
    <subcellularLocation>
        <location evidence="1">Cell envelope</location>
    </subcellularLocation>
</comment>
<dbReference type="PANTHER" id="PTHR30532:SF28">
    <property type="entry name" value="PETROBACTIN-BINDING PROTEIN YCLQ"/>
    <property type="match status" value="1"/>
</dbReference>
<evidence type="ECO:0000256" key="4">
    <source>
        <dbReference type="ARBA" id="ARBA00022496"/>
    </source>
</evidence>
<evidence type="ECO:0000313" key="8">
    <source>
        <dbReference type="Proteomes" id="UP000562492"/>
    </source>
</evidence>
<dbReference type="EMBL" id="JACHKZ010000003">
    <property type="protein sequence ID" value="MBB6576686.1"/>
    <property type="molecule type" value="Genomic_DNA"/>
</dbReference>
<comment type="caution">
    <text evidence="7">The sequence shown here is derived from an EMBL/GenBank/DDBJ whole genome shotgun (WGS) entry which is preliminary data.</text>
</comment>
<keyword evidence="4" id="KW-0408">Iron</keyword>
<dbReference type="InterPro" id="IPR033870">
    <property type="entry name" value="FatB"/>
</dbReference>
<protein>
    <submittedName>
        <fullName evidence="7">Iron complex transport system substrate-binding protein</fullName>
    </submittedName>
</protein>
<dbReference type="SUPFAM" id="SSF53807">
    <property type="entry name" value="Helical backbone' metal receptor"/>
    <property type="match status" value="1"/>
</dbReference>
<name>A0ABR6RC20_9BURK</name>
<dbReference type="Pfam" id="PF01497">
    <property type="entry name" value="Peripla_BP_2"/>
    <property type="match status" value="1"/>
</dbReference>
<keyword evidence="3" id="KW-0813">Transport</keyword>
<keyword evidence="5" id="KW-0732">Signal</keyword>
<dbReference type="Proteomes" id="UP000562492">
    <property type="component" value="Unassembled WGS sequence"/>
</dbReference>
<evidence type="ECO:0000313" key="7">
    <source>
        <dbReference type="EMBL" id="MBB6576686.1"/>
    </source>
</evidence>